<name>A0A2X3BNM0_9ACTO</name>
<evidence type="ECO:0000313" key="2">
    <source>
        <dbReference type="Proteomes" id="UP000250245"/>
    </source>
</evidence>
<evidence type="ECO:0000313" key="1">
    <source>
        <dbReference type="EMBL" id="SQC02303.1"/>
    </source>
</evidence>
<organism evidence="1 2">
    <name type="scientific">Mobiluncus curtisii</name>
    <dbReference type="NCBI Taxonomy" id="2051"/>
    <lineage>
        <taxon>Bacteria</taxon>
        <taxon>Bacillati</taxon>
        <taxon>Actinomycetota</taxon>
        <taxon>Actinomycetes</taxon>
        <taxon>Actinomycetales</taxon>
        <taxon>Actinomycetaceae</taxon>
        <taxon>Mobiluncus</taxon>
    </lineage>
</organism>
<protein>
    <submittedName>
        <fullName evidence="1">Uncharacterized protein</fullName>
    </submittedName>
</protein>
<reference evidence="1 2" key="1">
    <citation type="submission" date="2018-06" db="EMBL/GenBank/DDBJ databases">
        <authorList>
            <consortium name="Pathogen Informatics"/>
            <person name="Doyle S."/>
        </authorList>
    </citation>
    <scope>NUCLEOTIDE SEQUENCE [LARGE SCALE GENOMIC DNA]</scope>
    <source>
        <strain evidence="1 2">NCTC11820</strain>
    </source>
</reference>
<dbReference type="AlphaFoldDB" id="A0A2X3BNM0"/>
<dbReference type="EMBL" id="UASJ01000015">
    <property type="protein sequence ID" value="SQC02303.1"/>
    <property type="molecule type" value="Genomic_DNA"/>
</dbReference>
<sequence>MVHFFDGQILTAEDINQYLVNKTNSNAFNVASSRFNRVKRKSVEPSHK</sequence>
<accession>A0A2X3BNM0</accession>
<dbReference type="Proteomes" id="UP000250245">
    <property type="component" value="Unassembled WGS sequence"/>
</dbReference>
<proteinExistence type="predicted"/>
<gene>
    <name evidence="1" type="ORF">NCTC11820_02191</name>
</gene>